<feature type="transmembrane region" description="Helical" evidence="1">
    <location>
        <begin position="69"/>
        <end position="89"/>
    </location>
</feature>
<reference evidence="2" key="1">
    <citation type="journal article" date="2020" name="Stud. Mycol.">
        <title>101 Dothideomycetes genomes: a test case for predicting lifestyles and emergence of pathogens.</title>
        <authorList>
            <person name="Haridas S."/>
            <person name="Albert R."/>
            <person name="Binder M."/>
            <person name="Bloem J."/>
            <person name="Labutti K."/>
            <person name="Salamov A."/>
            <person name="Andreopoulos B."/>
            <person name="Baker S."/>
            <person name="Barry K."/>
            <person name="Bills G."/>
            <person name="Bluhm B."/>
            <person name="Cannon C."/>
            <person name="Castanera R."/>
            <person name="Culley D."/>
            <person name="Daum C."/>
            <person name="Ezra D."/>
            <person name="Gonzalez J."/>
            <person name="Henrissat B."/>
            <person name="Kuo A."/>
            <person name="Liang C."/>
            <person name="Lipzen A."/>
            <person name="Lutzoni F."/>
            <person name="Magnuson J."/>
            <person name="Mondo S."/>
            <person name="Nolan M."/>
            <person name="Ohm R."/>
            <person name="Pangilinan J."/>
            <person name="Park H.-J."/>
            <person name="Ramirez L."/>
            <person name="Alfaro M."/>
            <person name="Sun H."/>
            <person name="Tritt A."/>
            <person name="Yoshinaga Y."/>
            <person name="Zwiers L.-H."/>
            <person name="Turgeon B."/>
            <person name="Goodwin S."/>
            <person name="Spatafora J."/>
            <person name="Crous P."/>
            <person name="Grigoriev I."/>
        </authorList>
    </citation>
    <scope>NUCLEOTIDE SEQUENCE</scope>
    <source>
        <strain evidence="2">CBS 122367</strain>
    </source>
</reference>
<sequence length="421" mass="46787">MSASVDISSIPTFAPVTGAARQELIDHAGRIDKKTFQVVAGVFFGVAVIFAVLRGILRLKIRHRLFLDDYLVIFATVSLVIASAIYYHMTDWLYMIEAVNLDARVVFTLDELMPLLDALLWIDLWLVFIWTATFAIKLSFLFTIVFTVLAWMFTVVEGFILCPHLGKNAVKCYPNSPYKLNVGLTALVTFLDIATDAMVVSIPLIILNLSQLKRGQKAAIAVFLCLSTAMIIVALIRIIGAIRPTLRAKRDADTLWEVFWQQFEGSIAVTMGSITAFRGIFAGQGPQSLDTEHQVPSSFKRLLSRLGLTRKTADSSVPEVPEVPQGAHIPDDSISHATLKGLKTFIRRYGRGAGHTTVGLESDTDPLDEYHNFQRDQGKTRQNQIFAMQEWSTVSTKVPVTGSTKTNLYPWDENTAGQSKE</sequence>
<keyword evidence="1" id="KW-1133">Transmembrane helix</keyword>
<dbReference type="Proteomes" id="UP000799291">
    <property type="component" value="Unassembled WGS sequence"/>
</dbReference>
<feature type="transmembrane region" description="Helical" evidence="1">
    <location>
        <begin position="143"/>
        <end position="166"/>
    </location>
</feature>
<protein>
    <recommendedName>
        <fullName evidence="4">Integral membrane protein</fullName>
    </recommendedName>
</protein>
<accession>A0A6G1IRG2</accession>
<feature type="transmembrane region" description="Helical" evidence="1">
    <location>
        <begin position="118"/>
        <end position="136"/>
    </location>
</feature>
<feature type="transmembrane region" description="Helical" evidence="1">
    <location>
        <begin position="219"/>
        <end position="240"/>
    </location>
</feature>
<dbReference type="PANTHER" id="PTHR33048">
    <property type="entry name" value="PTH11-LIKE INTEGRAL MEMBRANE PROTEIN (AFU_ORTHOLOGUE AFUA_5G11245)"/>
    <property type="match status" value="1"/>
</dbReference>
<dbReference type="OrthoDB" id="444631at2759"/>
<evidence type="ECO:0000256" key="1">
    <source>
        <dbReference type="SAM" id="Phobius"/>
    </source>
</evidence>
<keyword evidence="3" id="KW-1185">Reference proteome</keyword>
<dbReference type="PANTHER" id="PTHR33048:SF92">
    <property type="entry name" value="INTEGRAL MEMBRANE PROTEIN"/>
    <property type="match status" value="1"/>
</dbReference>
<organism evidence="2 3">
    <name type="scientific">Lentithecium fluviatile CBS 122367</name>
    <dbReference type="NCBI Taxonomy" id="1168545"/>
    <lineage>
        <taxon>Eukaryota</taxon>
        <taxon>Fungi</taxon>
        <taxon>Dikarya</taxon>
        <taxon>Ascomycota</taxon>
        <taxon>Pezizomycotina</taxon>
        <taxon>Dothideomycetes</taxon>
        <taxon>Pleosporomycetidae</taxon>
        <taxon>Pleosporales</taxon>
        <taxon>Massarineae</taxon>
        <taxon>Lentitheciaceae</taxon>
        <taxon>Lentithecium</taxon>
    </lineage>
</organism>
<feature type="transmembrane region" description="Helical" evidence="1">
    <location>
        <begin position="186"/>
        <end position="207"/>
    </location>
</feature>
<evidence type="ECO:0000313" key="2">
    <source>
        <dbReference type="EMBL" id="KAF2680553.1"/>
    </source>
</evidence>
<feature type="transmembrane region" description="Helical" evidence="1">
    <location>
        <begin position="36"/>
        <end position="57"/>
    </location>
</feature>
<keyword evidence="1" id="KW-0472">Membrane</keyword>
<proteinExistence type="predicted"/>
<gene>
    <name evidence="2" type="ORF">K458DRAFT_392900</name>
</gene>
<evidence type="ECO:0008006" key="4">
    <source>
        <dbReference type="Google" id="ProtNLM"/>
    </source>
</evidence>
<dbReference type="EMBL" id="MU005596">
    <property type="protein sequence ID" value="KAF2680553.1"/>
    <property type="molecule type" value="Genomic_DNA"/>
</dbReference>
<evidence type="ECO:0000313" key="3">
    <source>
        <dbReference type="Proteomes" id="UP000799291"/>
    </source>
</evidence>
<keyword evidence="1" id="KW-0812">Transmembrane</keyword>
<name>A0A6G1IRG2_9PLEO</name>
<dbReference type="AlphaFoldDB" id="A0A6G1IRG2"/>
<dbReference type="InterPro" id="IPR052337">
    <property type="entry name" value="SAT4-like"/>
</dbReference>